<dbReference type="GO" id="GO:0010028">
    <property type="term" value="P:xanthophyll cycle"/>
    <property type="evidence" value="ECO:0007669"/>
    <property type="project" value="InterPro"/>
</dbReference>
<name>A0A9P1GL60_9DINO</name>
<evidence type="ECO:0000313" key="4">
    <source>
        <dbReference type="Proteomes" id="UP001152797"/>
    </source>
</evidence>
<evidence type="ECO:0000313" key="3">
    <source>
        <dbReference type="EMBL" id="CAL1168027.1"/>
    </source>
</evidence>
<dbReference type="OrthoDB" id="5815235at2759"/>
<dbReference type="EMBL" id="CAMXCT030006468">
    <property type="protein sequence ID" value="CAL4801964.1"/>
    <property type="molecule type" value="Genomic_DNA"/>
</dbReference>
<reference evidence="2" key="1">
    <citation type="submission" date="2022-10" db="EMBL/GenBank/DDBJ databases">
        <authorList>
            <person name="Chen Y."/>
            <person name="Dougan E. K."/>
            <person name="Chan C."/>
            <person name="Rhodes N."/>
            <person name="Thang M."/>
        </authorList>
    </citation>
    <scope>NUCLEOTIDE SEQUENCE</scope>
</reference>
<dbReference type="SUPFAM" id="SSF50814">
    <property type="entry name" value="Lipocalins"/>
    <property type="match status" value="1"/>
</dbReference>
<reference evidence="3" key="2">
    <citation type="submission" date="2024-04" db="EMBL/GenBank/DDBJ databases">
        <authorList>
            <person name="Chen Y."/>
            <person name="Shah S."/>
            <person name="Dougan E. K."/>
            <person name="Thang M."/>
            <person name="Chan C."/>
        </authorList>
    </citation>
    <scope>NUCLEOTIDE SEQUENCE [LARGE SCALE GENOMIC DNA]</scope>
</reference>
<protein>
    <recommendedName>
        <fullName evidence="1">VDE lipocalin domain-containing protein</fullName>
    </recommendedName>
</protein>
<accession>A0A9P1GL60</accession>
<feature type="domain" description="VDE lipocalin" evidence="1">
    <location>
        <begin position="432"/>
        <end position="639"/>
    </location>
</feature>
<dbReference type="Gene3D" id="2.40.128.20">
    <property type="match status" value="1"/>
</dbReference>
<dbReference type="GO" id="GO:0046422">
    <property type="term" value="F:violaxanthin de-epoxidase activity"/>
    <property type="evidence" value="ECO:0007669"/>
    <property type="project" value="InterPro"/>
</dbReference>
<dbReference type="InterPro" id="IPR012674">
    <property type="entry name" value="Calycin"/>
</dbReference>
<dbReference type="PANTHER" id="PTHR33970">
    <property type="entry name" value="VIOLAXANTHIN DE-EPOXIDASE, CHLOROPLASTIC-RELATED"/>
    <property type="match status" value="1"/>
</dbReference>
<evidence type="ECO:0000313" key="2">
    <source>
        <dbReference type="EMBL" id="CAI4014652.1"/>
    </source>
</evidence>
<gene>
    <name evidence="2" type="ORF">C1SCF055_LOCUS39541</name>
</gene>
<evidence type="ECO:0000259" key="1">
    <source>
        <dbReference type="Pfam" id="PF07137"/>
    </source>
</evidence>
<organism evidence="2">
    <name type="scientific">Cladocopium goreaui</name>
    <dbReference type="NCBI Taxonomy" id="2562237"/>
    <lineage>
        <taxon>Eukaryota</taxon>
        <taxon>Sar</taxon>
        <taxon>Alveolata</taxon>
        <taxon>Dinophyceae</taxon>
        <taxon>Suessiales</taxon>
        <taxon>Symbiodiniaceae</taxon>
        <taxon>Cladocopium</taxon>
    </lineage>
</organism>
<proteinExistence type="predicted"/>
<keyword evidence="4" id="KW-1185">Reference proteome</keyword>
<dbReference type="Proteomes" id="UP001152797">
    <property type="component" value="Unassembled WGS sequence"/>
</dbReference>
<comment type="caution">
    <text evidence="2">The sequence shown here is derived from an EMBL/GenBank/DDBJ whole genome shotgun (WGS) entry which is preliminary data.</text>
</comment>
<dbReference type="EMBL" id="CAMXCT010006468">
    <property type="protein sequence ID" value="CAI4014652.1"/>
    <property type="molecule type" value="Genomic_DNA"/>
</dbReference>
<dbReference type="InterPro" id="IPR010788">
    <property type="entry name" value="VDE_dom"/>
</dbReference>
<dbReference type="AlphaFoldDB" id="A0A9P1GL60"/>
<dbReference type="InterPro" id="IPR044682">
    <property type="entry name" value="VDE"/>
</dbReference>
<dbReference type="EMBL" id="CAMXCT020006468">
    <property type="protein sequence ID" value="CAL1168027.1"/>
    <property type="molecule type" value="Genomic_DNA"/>
</dbReference>
<dbReference type="Pfam" id="PF07137">
    <property type="entry name" value="VDE"/>
    <property type="match status" value="1"/>
</dbReference>
<dbReference type="PANTHER" id="PTHR33970:SF1">
    <property type="entry name" value="VIOLAXANTHIN DE-EPOXIDASE, CHLOROPLASTIC"/>
    <property type="match status" value="1"/>
</dbReference>
<sequence length="1095" mass="122557">MAVTPVLRHGGTPYDCETQVALSVPDRERLDWELIVLDASRATQLGRHVKLRRGDRILRVEEAMTVSELREMIASLAALDSRGAEEPEAAMDGKPLRSSYRNMPIHEVELLVDLRSLREADKALESALPLSCKELLLVKLVDSFFALNFGIENPTLPQGFNLNPEFPAAGSALETVARSRWDCRALAAPKAQSYTEKSQSLVTFEGKDQIMMTRLRRVIRDLNVQEASQVVEKLTKRPQPSLLVFSPADAAADAVEFEVERLSETLLGAAGLTGSGGGGRDLWNALVTGSRGALAEAVDESGATEGFTMPLDGLWLEALYNVAAIALDLRREEIQFYTDAWCTRTIEMDWHRQLDEIDETLGWVSQQVEHLKAKAQQVLVMRRLEGWVLTVLTAGRWAMCHPLIKPALTLESLEVFGRFRLQALDVLHPKMIRCGDLYKPTDGSASKIDEFSECSISEHHCVPQQKLTCSIPRNAKGRLELNTLTGTWYVTRGWNPMFDCFDCQVHHFSLQQGAKPLLGDLKYAVKKDLTCTAPNCDYLPREVHQSFAQDPENPMHLINHNNSAKEMHYMDDWYVLASRPNVYALIYYCGCNDACCGYAGAVLYTRSPRFEDLSTQDVEEIKGAISGAEVHGFDFEGLCTPVASSCEGAASNAPAAKGHGRWIGCGQMNFKLLVPVLLALAVPLAVKRAHIPQHLLGHIALHQDDLIDAESGRKLNEILRQMGADEIGYPTNIAADLKTGVKKVQHRHVGEAKPVEADGSCSHHLLVRDGNSSDCILPQRIDVGKHFIMTGGPEAIREPYEDMISRVSSFGRYLFDLKELPVVEKLFENPKFLHFAKSVCPKDKQVLDPFQFNFILSVPGQTVALHLDSPYFLGATRFQVPQWLLAVMVFSGLFQDRFIDQVQVVGYLHDQMAVEDRSSGGLGKVSTSFRVDGSKTLHAAGVFKPEVKTPFLDKDKDNALFYAGDERWELRSEGEVVQRYNSSELRMTIVYRARCFASEKERQRYLKQAPEDMLSLEGILETLTNDLVARRKLSREQATSIHRLDLAVMLLDTYIKYPLPDLQHAMVPLNYCALPRRAGRFHEPLSRILSPFCRR</sequence>